<dbReference type="PANTHER" id="PTHR20856">
    <property type="entry name" value="DNA-DIRECTED RNA POLYMERASE I SUBUNIT 2"/>
    <property type="match status" value="1"/>
</dbReference>
<dbReference type="GO" id="GO:0032549">
    <property type="term" value="F:ribonucleoside binding"/>
    <property type="evidence" value="ECO:0007669"/>
    <property type="project" value="InterPro"/>
</dbReference>
<evidence type="ECO:0000256" key="3">
    <source>
        <dbReference type="ARBA" id="ARBA00022478"/>
    </source>
</evidence>
<dbReference type="AlphaFoldDB" id="B9SF66"/>
<evidence type="ECO:0000256" key="1">
    <source>
        <dbReference type="ARBA" id="ARBA00006835"/>
    </source>
</evidence>
<dbReference type="eggNOG" id="KOG0214">
    <property type="taxonomic scope" value="Eukaryota"/>
</dbReference>
<evidence type="ECO:0000313" key="9">
    <source>
        <dbReference type="Proteomes" id="UP000008311"/>
    </source>
</evidence>
<feature type="domain" description="DNA-directed RNA polymerase subunit 2 hybrid-binding" evidence="7">
    <location>
        <begin position="16"/>
        <end position="53"/>
    </location>
</feature>
<evidence type="ECO:0000259" key="7">
    <source>
        <dbReference type="Pfam" id="PF00562"/>
    </source>
</evidence>
<keyword evidence="5" id="KW-0548">Nucleotidyltransferase</keyword>
<dbReference type="STRING" id="3988.B9SF66"/>
<gene>
    <name evidence="8" type="ORF">RCOM_1240020</name>
</gene>
<accession>B9SF66</accession>
<dbReference type="InterPro" id="IPR007120">
    <property type="entry name" value="DNA-dir_RNAP_su2_dom"/>
</dbReference>
<proteinExistence type="inferred from homology"/>
<dbReference type="EC" id="2.7.7.6" evidence="2"/>
<keyword evidence="4" id="KW-0808">Transferase</keyword>
<keyword evidence="9" id="KW-1185">Reference proteome</keyword>
<dbReference type="GO" id="GO:0000428">
    <property type="term" value="C:DNA-directed RNA polymerase complex"/>
    <property type="evidence" value="ECO:0007669"/>
    <property type="project" value="UniProtKB-KW"/>
</dbReference>
<sequence length="53" mass="5922">MAIESSYAPEDRLLRAILGIQKNKMKVGDKVAGRHGNKGIISKILPRQDMPYL</sequence>
<dbReference type="SUPFAM" id="SSF64484">
    <property type="entry name" value="beta and beta-prime subunits of DNA dependent RNA-polymerase"/>
    <property type="match status" value="1"/>
</dbReference>
<dbReference type="Proteomes" id="UP000008311">
    <property type="component" value="Unassembled WGS sequence"/>
</dbReference>
<evidence type="ECO:0000256" key="5">
    <source>
        <dbReference type="ARBA" id="ARBA00022695"/>
    </source>
</evidence>
<keyword evidence="3 8" id="KW-0240">DNA-directed RNA polymerase</keyword>
<evidence type="ECO:0000256" key="2">
    <source>
        <dbReference type="ARBA" id="ARBA00012418"/>
    </source>
</evidence>
<dbReference type="EMBL" id="EQ973943">
    <property type="protein sequence ID" value="EEF37745.1"/>
    <property type="molecule type" value="Genomic_DNA"/>
</dbReference>
<organism evidence="8 9">
    <name type="scientific">Ricinus communis</name>
    <name type="common">Castor bean</name>
    <dbReference type="NCBI Taxonomy" id="3988"/>
    <lineage>
        <taxon>Eukaryota</taxon>
        <taxon>Viridiplantae</taxon>
        <taxon>Streptophyta</taxon>
        <taxon>Embryophyta</taxon>
        <taxon>Tracheophyta</taxon>
        <taxon>Spermatophyta</taxon>
        <taxon>Magnoliopsida</taxon>
        <taxon>eudicotyledons</taxon>
        <taxon>Gunneridae</taxon>
        <taxon>Pentapetalae</taxon>
        <taxon>rosids</taxon>
        <taxon>fabids</taxon>
        <taxon>Malpighiales</taxon>
        <taxon>Euphorbiaceae</taxon>
        <taxon>Acalyphoideae</taxon>
        <taxon>Acalypheae</taxon>
        <taxon>Ricinus</taxon>
    </lineage>
</organism>
<dbReference type="InterPro" id="IPR007121">
    <property type="entry name" value="RNA_pol_bsu_CS"/>
</dbReference>
<reference evidence="9" key="1">
    <citation type="journal article" date="2010" name="Nat. Biotechnol.">
        <title>Draft genome sequence of the oilseed species Ricinus communis.</title>
        <authorList>
            <person name="Chan A.P."/>
            <person name="Crabtree J."/>
            <person name="Zhao Q."/>
            <person name="Lorenzi H."/>
            <person name="Orvis J."/>
            <person name="Puiu D."/>
            <person name="Melake-Berhan A."/>
            <person name="Jones K.M."/>
            <person name="Redman J."/>
            <person name="Chen G."/>
            <person name="Cahoon E.B."/>
            <person name="Gedil M."/>
            <person name="Stanke M."/>
            <person name="Haas B.J."/>
            <person name="Wortman J.R."/>
            <person name="Fraser-Liggett C.M."/>
            <person name="Ravel J."/>
            <person name="Rabinowicz P.D."/>
        </authorList>
    </citation>
    <scope>NUCLEOTIDE SEQUENCE [LARGE SCALE GENOMIC DNA]</scope>
    <source>
        <strain evidence="9">cv. Hale</strain>
    </source>
</reference>
<dbReference type="Gene3D" id="2.40.270.10">
    <property type="entry name" value="DNA-directed RNA polymerase, subunit 2, domain 6"/>
    <property type="match status" value="1"/>
</dbReference>
<dbReference type="InterPro" id="IPR015712">
    <property type="entry name" value="DNA-dir_RNA_pol_su2"/>
</dbReference>
<evidence type="ECO:0000256" key="6">
    <source>
        <dbReference type="ARBA" id="ARBA00023163"/>
    </source>
</evidence>
<dbReference type="GO" id="GO:0003899">
    <property type="term" value="F:DNA-directed RNA polymerase activity"/>
    <property type="evidence" value="ECO:0007669"/>
    <property type="project" value="UniProtKB-EC"/>
</dbReference>
<dbReference type="PROSITE" id="PS01166">
    <property type="entry name" value="RNA_POL_BETA"/>
    <property type="match status" value="1"/>
</dbReference>
<comment type="similarity">
    <text evidence="1">Belongs to the RNA polymerase beta chain family.</text>
</comment>
<keyword evidence="6" id="KW-0804">Transcription</keyword>
<dbReference type="Pfam" id="PF00562">
    <property type="entry name" value="RNA_pol_Rpb2_6"/>
    <property type="match status" value="1"/>
</dbReference>
<dbReference type="InterPro" id="IPR037033">
    <property type="entry name" value="DNA-dir_RNAP_su2_hyb_sf"/>
</dbReference>
<protein>
    <recommendedName>
        <fullName evidence="2">DNA-directed RNA polymerase</fullName>
        <ecNumber evidence="2">2.7.7.6</ecNumber>
    </recommendedName>
</protein>
<name>B9SF66_RICCO</name>
<evidence type="ECO:0000256" key="4">
    <source>
        <dbReference type="ARBA" id="ARBA00022679"/>
    </source>
</evidence>
<evidence type="ECO:0000313" key="8">
    <source>
        <dbReference type="EMBL" id="EEF37745.1"/>
    </source>
</evidence>
<dbReference type="GO" id="GO:0006351">
    <property type="term" value="P:DNA-templated transcription"/>
    <property type="evidence" value="ECO:0007669"/>
    <property type="project" value="InterPro"/>
</dbReference>
<dbReference type="InParanoid" id="B9SF66"/>
<dbReference type="GO" id="GO:0003677">
    <property type="term" value="F:DNA binding"/>
    <property type="evidence" value="ECO:0007669"/>
    <property type="project" value="InterPro"/>
</dbReference>